<organism evidence="2">
    <name type="scientific">uncultured Truepera sp</name>
    <dbReference type="NCBI Taxonomy" id="543023"/>
    <lineage>
        <taxon>Bacteria</taxon>
        <taxon>Thermotogati</taxon>
        <taxon>Deinococcota</taxon>
        <taxon>Deinococci</taxon>
        <taxon>Trueperales</taxon>
        <taxon>Trueperaceae</taxon>
        <taxon>Truepera</taxon>
        <taxon>environmental samples</taxon>
    </lineage>
</organism>
<dbReference type="InterPro" id="IPR045861">
    <property type="entry name" value="CorA_cytoplasmic_dom"/>
</dbReference>
<dbReference type="InterPro" id="IPR002523">
    <property type="entry name" value="MgTranspt_CorA/ZnTranspt_ZntB"/>
</dbReference>
<dbReference type="Gene3D" id="3.30.460.20">
    <property type="entry name" value="CorA soluble domain-like"/>
    <property type="match status" value="1"/>
</dbReference>
<name>A0A6J4VQH2_9DEIN</name>
<protein>
    <submittedName>
        <fullName evidence="2">Magnesium and cobalt transport protein CorA</fullName>
    </submittedName>
</protein>
<dbReference type="AlphaFoldDB" id="A0A6J4VQH2"/>
<dbReference type="GO" id="GO:0016020">
    <property type="term" value="C:membrane"/>
    <property type="evidence" value="ECO:0007669"/>
    <property type="project" value="InterPro"/>
</dbReference>
<dbReference type="Pfam" id="PF01544">
    <property type="entry name" value="CorA"/>
    <property type="match status" value="1"/>
</dbReference>
<sequence>MVNQLSPTGYDRIPMTHPLSPPTSKHPYLRPKPGIRVKNLQVCGDEVWHGQTEHIWVDVEAPSAEQIEALKRHFAFNKLALEDVLVSDHWSRFERYPEHLFLIFRTLAEPEDLSDRTEEIDVF</sequence>
<feature type="region of interest" description="Disordered" evidence="1">
    <location>
        <begin position="1"/>
        <end position="30"/>
    </location>
</feature>
<evidence type="ECO:0000313" key="2">
    <source>
        <dbReference type="EMBL" id="CAA9586190.1"/>
    </source>
</evidence>
<dbReference type="GO" id="GO:0046873">
    <property type="term" value="F:metal ion transmembrane transporter activity"/>
    <property type="evidence" value="ECO:0007669"/>
    <property type="project" value="InterPro"/>
</dbReference>
<accession>A0A6J4VQH2</accession>
<gene>
    <name evidence="2" type="ORF">AVDCRST_MAG86-3569</name>
</gene>
<evidence type="ECO:0000256" key="1">
    <source>
        <dbReference type="SAM" id="MobiDB-lite"/>
    </source>
</evidence>
<dbReference type="SUPFAM" id="SSF143865">
    <property type="entry name" value="CorA soluble domain-like"/>
    <property type="match status" value="1"/>
</dbReference>
<reference evidence="2" key="1">
    <citation type="submission" date="2020-02" db="EMBL/GenBank/DDBJ databases">
        <authorList>
            <person name="Meier V. D."/>
        </authorList>
    </citation>
    <scope>NUCLEOTIDE SEQUENCE</scope>
    <source>
        <strain evidence="2">AVDCRST_MAG86</strain>
    </source>
</reference>
<dbReference type="EMBL" id="CADCWP010000317">
    <property type="protein sequence ID" value="CAA9586190.1"/>
    <property type="molecule type" value="Genomic_DNA"/>
</dbReference>
<proteinExistence type="predicted"/>